<dbReference type="GO" id="GO:0035999">
    <property type="term" value="P:tetrahydrofolate interconversion"/>
    <property type="evidence" value="ECO:0007669"/>
    <property type="project" value="TreeGrafter"/>
</dbReference>
<dbReference type="InterPro" id="IPR020630">
    <property type="entry name" value="THF_DH/CycHdrlase_cat_dom"/>
</dbReference>
<name>A0A8J9X5X9_PHATR</name>
<feature type="domain" description="Tetrahydrofolate dehydrogenase/cyclohydrolase NAD(P)-binding" evidence="9">
    <location>
        <begin position="146"/>
        <end position="296"/>
    </location>
</feature>
<dbReference type="SUPFAM" id="SSF53223">
    <property type="entry name" value="Aminoacid dehydrogenase-like, N-terminal domain"/>
    <property type="match status" value="1"/>
</dbReference>
<dbReference type="PROSITE" id="PS00767">
    <property type="entry name" value="THF_DHG_CYH_2"/>
    <property type="match status" value="1"/>
</dbReference>
<evidence type="ECO:0000256" key="7">
    <source>
        <dbReference type="ARBA" id="ARBA00023268"/>
    </source>
</evidence>
<keyword evidence="6" id="KW-0560">Oxidoreductase</keyword>
<dbReference type="GO" id="GO:0005829">
    <property type="term" value="C:cytosol"/>
    <property type="evidence" value="ECO:0007669"/>
    <property type="project" value="TreeGrafter"/>
</dbReference>
<proteinExistence type="inferred from homology"/>
<dbReference type="PANTHER" id="PTHR48099:SF5">
    <property type="entry name" value="C-1-TETRAHYDROFOLATE SYNTHASE, CYTOPLASMIC"/>
    <property type="match status" value="1"/>
</dbReference>
<keyword evidence="5" id="KW-0521">NADP</keyword>
<evidence type="ECO:0000256" key="6">
    <source>
        <dbReference type="ARBA" id="ARBA00023002"/>
    </source>
</evidence>
<dbReference type="Gene3D" id="3.40.50.10860">
    <property type="entry name" value="Leucine Dehydrogenase, chain A, domain 1"/>
    <property type="match status" value="1"/>
</dbReference>
<dbReference type="InterPro" id="IPR036291">
    <property type="entry name" value="NAD(P)-bd_dom_sf"/>
</dbReference>
<keyword evidence="4" id="KW-0378">Hydrolase</keyword>
<dbReference type="EMBL" id="OU594965">
    <property type="protein sequence ID" value="CAG9287009.1"/>
    <property type="molecule type" value="Genomic_DNA"/>
</dbReference>
<organism evidence="10">
    <name type="scientific">Phaeodactylum tricornutum</name>
    <name type="common">Diatom</name>
    <dbReference type="NCBI Taxonomy" id="2850"/>
    <lineage>
        <taxon>Eukaryota</taxon>
        <taxon>Sar</taxon>
        <taxon>Stramenopiles</taxon>
        <taxon>Ochrophyta</taxon>
        <taxon>Bacillariophyta</taxon>
        <taxon>Bacillariophyceae</taxon>
        <taxon>Bacillariophycidae</taxon>
        <taxon>Naviculales</taxon>
        <taxon>Phaeodactylaceae</taxon>
        <taxon>Phaeodactylum</taxon>
    </lineage>
</organism>
<dbReference type="HAMAP" id="MF_01576">
    <property type="entry name" value="THF_DHG_CYH"/>
    <property type="match status" value="1"/>
</dbReference>
<reference evidence="10" key="1">
    <citation type="submission" date="2022-02" db="EMBL/GenBank/DDBJ databases">
        <authorList>
            <person name="Giguere J D."/>
        </authorList>
    </citation>
    <scope>NUCLEOTIDE SEQUENCE</scope>
    <source>
        <strain evidence="10">CCAP 1055/1</strain>
    </source>
</reference>
<evidence type="ECO:0000259" key="9">
    <source>
        <dbReference type="Pfam" id="PF02882"/>
    </source>
</evidence>
<dbReference type="AlphaFoldDB" id="A0A8J9X5X9"/>
<sequence>MLANLIDGKSIAADIRTEIKDKVAAIASNGGTVPGLAVILVGARRDSQTYVNMKKKACAAAGIVSIGYDFEDNVTEKELLATIQRLNVDSAIHGILVQLPLPAHLDQDKILQAVDPAKDVDGLHPMNVAALQLYSGNALEAPFSIACTPLGCLVLLEKSGIDLKGKHCVVVGRSQLVGLPMARLLLGRDATVTIAHSKTEDIQSLTRTADVVVAAAGRAHLVEGNWIKPGAVVIDVGINSVDIVPEKEGGKTYKLVGDVDFDAAVEVCSQITPVPGGVGPMTIAMLLRNTLRSCERLKLS</sequence>
<evidence type="ECO:0000256" key="1">
    <source>
        <dbReference type="ARBA" id="ARBA00004777"/>
    </source>
</evidence>
<dbReference type="OMA" id="VCHILTK"/>
<dbReference type="PRINTS" id="PR00085">
    <property type="entry name" value="THFDHDRGNASE"/>
</dbReference>
<dbReference type="InterPro" id="IPR046346">
    <property type="entry name" value="Aminoacid_DH-like_N_sf"/>
</dbReference>
<dbReference type="Pfam" id="PF00763">
    <property type="entry name" value="THF_DHG_CYH"/>
    <property type="match status" value="1"/>
</dbReference>
<dbReference type="InterPro" id="IPR000672">
    <property type="entry name" value="THF_DH/CycHdrlase"/>
</dbReference>
<dbReference type="Proteomes" id="UP000836788">
    <property type="component" value="Chromosome 24"/>
</dbReference>
<keyword evidence="3" id="KW-0554">One-carbon metabolism</keyword>
<evidence type="ECO:0008006" key="11">
    <source>
        <dbReference type="Google" id="ProtNLM"/>
    </source>
</evidence>
<evidence type="ECO:0000256" key="5">
    <source>
        <dbReference type="ARBA" id="ARBA00022857"/>
    </source>
</evidence>
<keyword evidence="7" id="KW-0511">Multifunctional enzyme</keyword>
<dbReference type="SUPFAM" id="SSF51735">
    <property type="entry name" value="NAD(P)-binding Rossmann-fold domains"/>
    <property type="match status" value="1"/>
</dbReference>
<dbReference type="CDD" id="cd01080">
    <property type="entry name" value="NAD_bind_m-THF_DH_Cyclohyd"/>
    <property type="match status" value="1"/>
</dbReference>
<gene>
    <name evidence="10" type="ORF">PTTT1_LOCUS34190</name>
</gene>
<accession>A0A8J9X5X9</accession>
<dbReference type="FunFam" id="3.40.50.10860:FF:000005">
    <property type="entry name" value="C-1-tetrahydrofolate synthase, cytoplasmic, putative"/>
    <property type="match status" value="1"/>
</dbReference>
<feature type="domain" description="Tetrahydrofolate dehydrogenase/cyclohydrolase catalytic" evidence="8">
    <location>
        <begin position="6"/>
        <end position="121"/>
    </location>
</feature>
<evidence type="ECO:0000256" key="4">
    <source>
        <dbReference type="ARBA" id="ARBA00022801"/>
    </source>
</evidence>
<evidence type="ECO:0000256" key="3">
    <source>
        <dbReference type="ARBA" id="ARBA00022563"/>
    </source>
</evidence>
<protein>
    <recommendedName>
        <fullName evidence="11">Methenyltetrahydrofolate cyclohydrolase</fullName>
    </recommendedName>
</protein>
<dbReference type="Gene3D" id="3.40.50.720">
    <property type="entry name" value="NAD(P)-binding Rossmann-like Domain"/>
    <property type="match status" value="1"/>
</dbReference>
<dbReference type="FunFam" id="3.40.50.720:FF:000006">
    <property type="entry name" value="Bifunctional protein FolD"/>
    <property type="match status" value="1"/>
</dbReference>
<dbReference type="InterPro" id="IPR020867">
    <property type="entry name" value="THF_DH/CycHdrlase_CS"/>
</dbReference>
<dbReference type="Pfam" id="PF02882">
    <property type="entry name" value="THF_DHG_CYH_C"/>
    <property type="match status" value="1"/>
</dbReference>
<evidence type="ECO:0000313" key="10">
    <source>
        <dbReference type="EMBL" id="CAG9287009.1"/>
    </source>
</evidence>
<evidence type="ECO:0000256" key="2">
    <source>
        <dbReference type="ARBA" id="ARBA00011738"/>
    </source>
</evidence>
<evidence type="ECO:0000259" key="8">
    <source>
        <dbReference type="Pfam" id="PF00763"/>
    </source>
</evidence>
<comment type="subunit">
    <text evidence="2">Homodimer.</text>
</comment>
<dbReference type="PROSITE" id="PS00766">
    <property type="entry name" value="THF_DHG_CYH_1"/>
    <property type="match status" value="1"/>
</dbReference>
<dbReference type="GO" id="GO:0004477">
    <property type="term" value="F:methenyltetrahydrofolate cyclohydrolase activity"/>
    <property type="evidence" value="ECO:0007669"/>
    <property type="project" value="TreeGrafter"/>
</dbReference>
<dbReference type="PANTHER" id="PTHR48099">
    <property type="entry name" value="C-1-TETRAHYDROFOLATE SYNTHASE, CYTOPLASMIC-RELATED"/>
    <property type="match status" value="1"/>
</dbReference>
<dbReference type="GO" id="GO:0004488">
    <property type="term" value="F:methylenetetrahydrofolate dehydrogenase (NADP+) activity"/>
    <property type="evidence" value="ECO:0007669"/>
    <property type="project" value="InterPro"/>
</dbReference>
<comment type="pathway">
    <text evidence="1">One-carbon metabolism; tetrahydrofolate interconversion.</text>
</comment>
<dbReference type="InterPro" id="IPR020631">
    <property type="entry name" value="THF_DH/CycHdrlase_NAD-bd_dom"/>
</dbReference>